<name>A0A163G7V1_9BACL</name>
<reference evidence="1" key="1">
    <citation type="journal article" date="2016" name="Genome Announc.">
        <title>Draft genomes of two strains of Paenibacillus glucanolyticus with capability to degrade lignocellulose.</title>
        <authorList>
            <person name="Mathews S.L."/>
            <person name="Pawlak J."/>
            <person name="Grunden A.M."/>
        </authorList>
    </citation>
    <scope>NUCLEOTIDE SEQUENCE [LARGE SCALE GENOMIC DNA]</scope>
    <source>
        <strain evidence="1">SLM1</strain>
    </source>
</reference>
<keyword evidence="2" id="KW-1185">Reference proteome</keyword>
<evidence type="ECO:0000313" key="1">
    <source>
        <dbReference type="EMBL" id="KZS44780.1"/>
    </source>
</evidence>
<protein>
    <submittedName>
        <fullName evidence="1">Uncharacterized protein</fullName>
    </submittedName>
</protein>
<dbReference type="RefSeq" id="WP_063477364.1">
    <property type="nucleotide sequence ID" value="NZ_JBCMWP010000019.1"/>
</dbReference>
<dbReference type="Proteomes" id="UP000076796">
    <property type="component" value="Unassembled WGS sequence"/>
</dbReference>
<evidence type="ECO:0000313" key="2">
    <source>
        <dbReference type="Proteomes" id="UP000076796"/>
    </source>
</evidence>
<gene>
    <name evidence="1" type="ORF">AWU65_01960</name>
</gene>
<accession>A0A163G7V1</accession>
<sequence length="66" mass="7735">MTEKKEIHLDKQMFPLSIDGKMVTPHECVTMIETVRTMRLETSNEITTNQKKRVKFHEDRGTSKSL</sequence>
<dbReference type="EMBL" id="LWMH01000001">
    <property type="protein sequence ID" value="KZS44780.1"/>
    <property type="molecule type" value="Genomic_DNA"/>
</dbReference>
<organism evidence="1 2">
    <name type="scientific">Paenibacillus glucanolyticus</name>
    <dbReference type="NCBI Taxonomy" id="59843"/>
    <lineage>
        <taxon>Bacteria</taxon>
        <taxon>Bacillati</taxon>
        <taxon>Bacillota</taxon>
        <taxon>Bacilli</taxon>
        <taxon>Bacillales</taxon>
        <taxon>Paenibacillaceae</taxon>
        <taxon>Paenibacillus</taxon>
    </lineage>
</organism>
<proteinExistence type="predicted"/>
<comment type="caution">
    <text evidence="1">The sequence shown here is derived from an EMBL/GenBank/DDBJ whole genome shotgun (WGS) entry which is preliminary data.</text>
</comment>
<dbReference type="AlphaFoldDB" id="A0A163G7V1"/>